<reference evidence="1 2" key="1">
    <citation type="journal article" date="2018" name="Elife">
        <title>Firefly genomes illuminate parallel origins of bioluminescence in beetles.</title>
        <authorList>
            <person name="Fallon T.R."/>
            <person name="Lower S.E."/>
            <person name="Chang C.H."/>
            <person name="Bessho-Uehara M."/>
            <person name="Martin G.J."/>
            <person name="Bewick A.J."/>
            <person name="Behringer M."/>
            <person name="Debat H.J."/>
            <person name="Wong I."/>
            <person name="Day J.C."/>
            <person name="Suvorov A."/>
            <person name="Silva C.J."/>
            <person name="Stanger-Hall K.F."/>
            <person name="Hall D.W."/>
            <person name="Schmitz R.J."/>
            <person name="Nelson D.R."/>
            <person name="Lewis S.M."/>
            <person name="Shigenobu S."/>
            <person name="Bybee S.M."/>
            <person name="Larracuente A.M."/>
            <person name="Oba Y."/>
            <person name="Weng J.K."/>
        </authorList>
    </citation>
    <scope>NUCLEOTIDE SEQUENCE [LARGE SCALE GENOMIC DNA]</scope>
    <source>
        <strain evidence="1">1611_PpyrPB1</strain>
        <tissue evidence="1">Whole body</tissue>
    </source>
</reference>
<protein>
    <recommendedName>
        <fullName evidence="3">DNA-directed DNA polymerase</fullName>
    </recommendedName>
</protein>
<name>A0A5N4B1H8_PHOPY</name>
<gene>
    <name evidence="1" type="ORF">PPYR_00429</name>
</gene>
<accession>A0A5N4B1H8</accession>
<dbReference type="InParanoid" id="A0A5N4B1H8"/>
<comment type="caution">
    <text evidence="1">The sequence shown here is derived from an EMBL/GenBank/DDBJ whole genome shotgun (WGS) entry which is preliminary data.</text>
</comment>
<sequence length="100" mass="11431">MSSLARKNRDVVAIAHNSKGYDSIFILKEMMNTPSAWNPDIIATGTKITSLSSSMQLFPSATLKDRSQYHEMVAYLMQRTRYFLKKELEEAKSNIRQLSV</sequence>
<dbReference type="AlphaFoldDB" id="A0A5N4B1H8"/>
<organism evidence="1 2">
    <name type="scientific">Photinus pyralis</name>
    <name type="common">Common eastern firefly</name>
    <name type="synonym">Lampyris pyralis</name>
    <dbReference type="NCBI Taxonomy" id="7054"/>
    <lineage>
        <taxon>Eukaryota</taxon>
        <taxon>Metazoa</taxon>
        <taxon>Ecdysozoa</taxon>
        <taxon>Arthropoda</taxon>
        <taxon>Hexapoda</taxon>
        <taxon>Insecta</taxon>
        <taxon>Pterygota</taxon>
        <taxon>Neoptera</taxon>
        <taxon>Endopterygota</taxon>
        <taxon>Coleoptera</taxon>
        <taxon>Polyphaga</taxon>
        <taxon>Elateriformia</taxon>
        <taxon>Elateroidea</taxon>
        <taxon>Lampyridae</taxon>
        <taxon>Lampyrinae</taxon>
        <taxon>Photinus</taxon>
    </lineage>
</organism>
<dbReference type="Proteomes" id="UP000327044">
    <property type="component" value="Unassembled WGS sequence"/>
</dbReference>
<dbReference type="EMBL" id="VVIM01000001">
    <property type="protein sequence ID" value="KAB0803459.1"/>
    <property type="molecule type" value="Genomic_DNA"/>
</dbReference>
<keyword evidence="2" id="KW-1185">Reference proteome</keyword>
<proteinExistence type="predicted"/>
<evidence type="ECO:0000313" key="1">
    <source>
        <dbReference type="EMBL" id="KAB0803459.1"/>
    </source>
</evidence>
<evidence type="ECO:0008006" key="3">
    <source>
        <dbReference type="Google" id="ProtNLM"/>
    </source>
</evidence>
<evidence type="ECO:0000313" key="2">
    <source>
        <dbReference type="Proteomes" id="UP000327044"/>
    </source>
</evidence>